<evidence type="ECO:0000313" key="3">
    <source>
        <dbReference type="Proteomes" id="UP000198921"/>
    </source>
</evidence>
<dbReference type="OrthoDB" id="5380902at2"/>
<evidence type="ECO:0000313" key="2">
    <source>
        <dbReference type="EMBL" id="SDY14683.1"/>
    </source>
</evidence>
<dbReference type="Proteomes" id="UP000198921">
    <property type="component" value="Unassembled WGS sequence"/>
</dbReference>
<dbReference type="SUPFAM" id="SSF81606">
    <property type="entry name" value="PP2C-like"/>
    <property type="match status" value="1"/>
</dbReference>
<keyword evidence="3" id="KW-1185">Reference proteome</keyword>
<proteinExistence type="predicted"/>
<reference evidence="3" key="1">
    <citation type="submission" date="2016-10" db="EMBL/GenBank/DDBJ databases">
        <authorList>
            <person name="Varghese N."/>
            <person name="Submissions S."/>
        </authorList>
    </citation>
    <scope>NUCLEOTIDE SEQUENCE [LARGE SCALE GENOMIC DNA]</scope>
    <source>
        <strain evidence="3">DSM 45422</strain>
    </source>
</reference>
<accession>A0A1H3HGJ2</accession>
<evidence type="ECO:0008006" key="4">
    <source>
        <dbReference type="Google" id="ProtNLM"/>
    </source>
</evidence>
<gene>
    <name evidence="2" type="ORF">SAMN05660209_02102</name>
</gene>
<organism evidence="2 3">
    <name type="scientific">Geodermatophilus africanus</name>
    <dbReference type="NCBI Taxonomy" id="1137993"/>
    <lineage>
        <taxon>Bacteria</taxon>
        <taxon>Bacillati</taxon>
        <taxon>Actinomycetota</taxon>
        <taxon>Actinomycetes</taxon>
        <taxon>Geodermatophilales</taxon>
        <taxon>Geodermatophilaceae</taxon>
        <taxon>Geodermatophilus</taxon>
    </lineage>
</organism>
<dbReference type="InterPro" id="IPR036457">
    <property type="entry name" value="PPM-type-like_dom_sf"/>
</dbReference>
<name>A0A1H3HGJ2_9ACTN</name>
<dbReference type="RefSeq" id="WP_091155055.1">
    <property type="nucleotide sequence ID" value="NZ_FNOT01000005.1"/>
</dbReference>
<evidence type="ECO:0000256" key="1">
    <source>
        <dbReference type="SAM" id="MobiDB-lite"/>
    </source>
</evidence>
<sequence length="266" mass="29462">MLRARMVTYWVEKDGSAPHEWEDGAAGDPGDERSGRNPRFVVADGATEAYDSIRWVEHLVTSFIDHDGAAPELVPASMLRWFATVQQAWVAAAPPAFASIFEERKFAQGSFATLLGCELEDLDGPAPSWRAVALGDVVLFHVRQRRLLVQFPPLGAGDFGLDPDGVHTGAAALPVMMERIRFAEYGLQAGDHLFLVTDALAEWIVRAREHQGDDRVWGFLSSVWHPDTFARFIADSRAARCMRNDDVTLMRVLVSESAPDRTVVCL</sequence>
<dbReference type="AlphaFoldDB" id="A0A1H3HGJ2"/>
<protein>
    <recommendedName>
        <fullName evidence="4">Protein phosphatase 2C</fullName>
    </recommendedName>
</protein>
<dbReference type="STRING" id="1137993.SAMN05660209_02102"/>
<dbReference type="EMBL" id="FNOT01000005">
    <property type="protein sequence ID" value="SDY14683.1"/>
    <property type="molecule type" value="Genomic_DNA"/>
</dbReference>
<feature type="region of interest" description="Disordered" evidence="1">
    <location>
        <begin position="18"/>
        <end position="37"/>
    </location>
</feature>